<dbReference type="PANTHER" id="PTHR43585:SF2">
    <property type="entry name" value="ATP-GRASP ENZYME FSQD"/>
    <property type="match status" value="1"/>
</dbReference>
<feature type="domain" description="ATP-grasp" evidence="5">
    <location>
        <begin position="120"/>
        <end position="322"/>
    </location>
</feature>
<accession>A0A0T9MYQ6</accession>
<dbReference type="GO" id="GO:0046872">
    <property type="term" value="F:metal ion binding"/>
    <property type="evidence" value="ECO:0007669"/>
    <property type="project" value="InterPro"/>
</dbReference>
<dbReference type="OrthoDB" id="24041at2"/>
<dbReference type="InterPro" id="IPR041472">
    <property type="entry name" value="BL00235/CARNS1_N"/>
</dbReference>
<sequence length="396" mass="43450">MKHLVFIDANNAAIQSMDEAVKQGFKVTFLRQSNVAFYQKNSYTQSVLSRLDNIIDMENGTDADELVRLLNTILQGDVIDGVIAPNEPSLEAVAEACQRCNIPFTDPQGVKNARDKRQARAILQEQGVPTIRNWVAHTTEEARAIFTQYTPPFIFKPVSGFDSLYAIKVSTPEQVEAASADILNAALSGAQTYQNIFSRGILIEEFLQGTLLSAEVGIYNCTFYEFMISGRCQSRFNECIELGSLMPAAITPEQKKACFHYAKAVCAALRLDYGIFHIEIMYTANGPILVEANPRLMGGVMPEIYRQATGVSVYPALFTIATQADAPIALPAANRAVTVRKVMPLADGVTAPEFTTDDISTHPNIVNFYSDKLTPARKVAKKRSAGPHHGFTPESG</sequence>
<dbReference type="STRING" id="631.CH53_2460"/>
<organism evidence="6 7">
    <name type="scientific">Yersinia intermedia</name>
    <dbReference type="NCBI Taxonomy" id="631"/>
    <lineage>
        <taxon>Bacteria</taxon>
        <taxon>Pseudomonadati</taxon>
        <taxon>Pseudomonadota</taxon>
        <taxon>Gammaproteobacteria</taxon>
        <taxon>Enterobacterales</taxon>
        <taxon>Yersiniaceae</taxon>
        <taxon>Yersinia</taxon>
    </lineage>
</organism>
<evidence type="ECO:0000313" key="6">
    <source>
        <dbReference type="EMBL" id="CNG61436.1"/>
    </source>
</evidence>
<evidence type="ECO:0000256" key="3">
    <source>
        <dbReference type="ARBA" id="ARBA00022840"/>
    </source>
</evidence>
<evidence type="ECO:0000259" key="5">
    <source>
        <dbReference type="PROSITE" id="PS50975"/>
    </source>
</evidence>
<evidence type="ECO:0000313" key="7">
    <source>
        <dbReference type="Proteomes" id="UP000038750"/>
    </source>
</evidence>
<name>A0A0T9MYQ6_YERIN</name>
<dbReference type="EC" id="6.3.2.28" evidence="6"/>
<dbReference type="InterPro" id="IPR052032">
    <property type="entry name" value="ATP-dep_AA_Ligase"/>
</dbReference>
<dbReference type="Pfam" id="PF13535">
    <property type="entry name" value="ATP-grasp_4"/>
    <property type="match status" value="1"/>
</dbReference>
<dbReference type="SUPFAM" id="SSF56059">
    <property type="entry name" value="Glutathione synthetase ATP-binding domain-like"/>
    <property type="match status" value="1"/>
</dbReference>
<dbReference type="AlphaFoldDB" id="A0A0T9MYQ6"/>
<dbReference type="Pfam" id="PF18130">
    <property type="entry name" value="ATPgrasp_N"/>
    <property type="match status" value="1"/>
</dbReference>
<dbReference type="EMBL" id="CPZJ01000023">
    <property type="protein sequence ID" value="CNG61436.1"/>
    <property type="molecule type" value="Genomic_DNA"/>
</dbReference>
<gene>
    <name evidence="6" type="primary">bacD</name>
    <name evidence="6" type="ORF">ERS008530_04208</name>
</gene>
<dbReference type="Gene3D" id="3.40.50.20">
    <property type="match status" value="1"/>
</dbReference>
<dbReference type="PROSITE" id="PS50975">
    <property type="entry name" value="ATP_GRASP"/>
    <property type="match status" value="1"/>
</dbReference>
<keyword evidence="2 4" id="KW-0547">Nucleotide-binding</keyword>
<dbReference type="GO" id="GO:0016874">
    <property type="term" value="F:ligase activity"/>
    <property type="evidence" value="ECO:0007669"/>
    <property type="project" value="UniProtKB-KW"/>
</dbReference>
<dbReference type="GO" id="GO:0005524">
    <property type="term" value="F:ATP binding"/>
    <property type="evidence" value="ECO:0007669"/>
    <property type="project" value="UniProtKB-UniRule"/>
</dbReference>
<dbReference type="Gene3D" id="3.30.470.20">
    <property type="entry name" value="ATP-grasp fold, B domain"/>
    <property type="match status" value="1"/>
</dbReference>
<evidence type="ECO:0000256" key="2">
    <source>
        <dbReference type="ARBA" id="ARBA00022741"/>
    </source>
</evidence>
<keyword evidence="1 6" id="KW-0436">Ligase</keyword>
<dbReference type="InterPro" id="IPR011761">
    <property type="entry name" value="ATP-grasp"/>
</dbReference>
<protein>
    <submittedName>
        <fullName evidence="6">Alanine-anticapsin ligase BacD</fullName>
        <ecNumber evidence="6">6.3.2.28</ecNumber>
    </submittedName>
</protein>
<evidence type="ECO:0000256" key="4">
    <source>
        <dbReference type="PROSITE-ProRule" id="PRU00409"/>
    </source>
</evidence>
<dbReference type="PANTHER" id="PTHR43585">
    <property type="entry name" value="FUMIPYRROLE BIOSYNTHESIS PROTEIN C"/>
    <property type="match status" value="1"/>
</dbReference>
<evidence type="ECO:0000256" key="1">
    <source>
        <dbReference type="ARBA" id="ARBA00022598"/>
    </source>
</evidence>
<reference evidence="6 7" key="1">
    <citation type="submission" date="2015-03" db="EMBL/GenBank/DDBJ databases">
        <authorList>
            <person name="Murphy D."/>
        </authorList>
    </citation>
    <scope>NUCLEOTIDE SEQUENCE [LARGE SCALE GENOMIC DNA]</scope>
    <source>
        <strain evidence="6 7">BR165/97</strain>
    </source>
</reference>
<keyword evidence="3 4" id="KW-0067">ATP-binding</keyword>
<proteinExistence type="predicted"/>
<dbReference type="RefSeq" id="WP_050074601.1">
    <property type="nucleotide sequence ID" value="NZ_CPZJ01000023.1"/>
</dbReference>
<dbReference type="Proteomes" id="UP000038750">
    <property type="component" value="Unassembled WGS sequence"/>
</dbReference>